<dbReference type="PANTHER" id="PTHR43329">
    <property type="entry name" value="EPOXIDE HYDROLASE"/>
    <property type="match status" value="1"/>
</dbReference>
<dbReference type="AlphaFoldDB" id="A0A2N0Z5I2"/>
<keyword evidence="3" id="KW-1185">Reference proteome</keyword>
<dbReference type="Proteomes" id="UP000233375">
    <property type="component" value="Unassembled WGS sequence"/>
</dbReference>
<keyword evidence="2" id="KW-0378">Hydrolase</keyword>
<gene>
    <name evidence="2" type="ORF">CWS01_05860</name>
</gene>
<dbReference type="EMBL" id="PISE01000011">
    <property type="protein sequence ID" value="PKG24771.1"/>
    <property type="molecule type" value="Genomic_DNA"/>
</dbReference>
<organism evidence="2 3">
    <name type="scientific">Niallia nealsonii</name>
    <dbReference type="NCBI Taxonomy" id="115979"/>
    <lineage>
        <taxon>Bacteria</taxon>
        <taxon>Bacillati</taxon>
        <taxon>Bacillota</taxon>
        <taxon>Bacilli</taxon>
        <taxon>Bacillales</taxon>
        <taxon>Bacillaceae</taxon>
        <taxon>Niallia</taxon>
    </lineage>
</organism>
<accession>A0A2N0Z5I2</accession>
<dbReference type="OrthoDB" id="53505at2"/>
<comment type="caution">
    <text evidence="2">The sequence shown here is derived from an EMBL/GenBank/DDBJ whole genome shotgun (WGS) entry which is preliminary data.</text>
</comment>
<dbReference type="Gene3D" id="3.40.50.1820">
    <property type="entry name" value="alpha/beta hydrolase"/>
    <property type="match status" value="1"/>
</dbReference>
<proteinExistence type="predicted"/>
<reference evidence="2 3" key="1">
    <citation type="journal article" date="2003" name="Int. J. Syst. Evol. Microbiol.">
        <title>Bacillus nealsonii sp. nov., isolated from a spacecraft-assembly facility, whose spores are gamma-radiation resistant.</title>
        <authorList>
            <person name="Venkateswaran K."/>
            <person name="Kempf M."/>
            <person name="Chen F."/>
            <person name="Satomi M."/>
            <person name="Nicholson W."/>
            <person name="Kern R."/>
        </authorList>
    </citation>
    <scope>NUCLEOTIDE SEQUENCE [LARGE SCALE GENOMIC DNA]</scope>
    <source>
        <strain evidence="2 3">FO-92</strain>
    </source>
</reference>
<dbReference type="Pfam" id="PF00561">
    <property type="entry name" value="Abhydrolase_1"/>
    <property type="match status" value="1"/>
</dbReference>
<dbReference type="SUPFAM" id="SSF53474">
    <property type="entry name" value="alpha/beta-Hydrolases"/>
    <property type="match status" value="1"/>
</dbReference>
<dbReference type="InterPro" id="IPR000073">
    <property type="entry name" value="AB_hydrolase_1"/>
</dbReference>
<sequence length="343" mass="40450">MKFFSRKADFTISKNGMNVIETIQIGGIKQSILIQTEDIKNPMLFVLHGGPSMPIPGISNRGADYTLITCTKRLVKHFTLVYWDQRGTGKSYSKDIPKETMHLKQFIRDAKEITDYLLKRFKQPKLHIMAYSWGTIIGLPLISQYPDLFYSYTALSQVTNWGENDKLSYRWLLKKAKETNNQKAINELTRIGEPPYLKSFKKWNILQKWLFKYKSMIYDAKDKGTPTYFKMFQMMLTSPDYTLKDIYHSLITGMKLAYSEQMLYDLNHFNFPIEIPKVEIPVLFIHGKKDKHIMPKLIQDYFEKLDAPEKRLYWAKKSSHIFHLDDAKEIEQILIDNLREWSE</sequence>
<feature type="domain" description="AB hydrolase-1" evidence="1">
    <location>
        <begin position="43"/>
        <end position="326"/>
    </location>
</feature>
<name>A0A2N0Z5I2_9BACI</name>
<dbReference type="RefSeq" id="WP_101176248.1">
    <property type="nucleotide sequence ID" value="NZ_PISE01000011.1"/>
</dbReference>
<evidence type="ECO:0000313" key="2">
    <source>
        <dbReference type="EMBL" id="PKG24771.1"/>
    </source>
</evidence>
<dbReference type="GO" id="GO:0016787">
    <property type="term" value="F:hydrolase activity"/>
    <property type="evidence" value="ECO:0007669"/>
    <property type="project" value="UniProtKB-KW"/>
</dbReference>
<evidence type="ECO:0000313" key="3">
    <source>
        <dbReference type="Proteomes" id="UP000233375"/>
    </source>
</evidence>
<protein>
    <submittedName>
        <fullName evidence="2">Alpha/beta hydrolase</fullName>
    </submittedName>
</protein>
<evidence type="ECO:0000259" key="1">
    <source>
        <dbReference type="Pfam" id="PF00561"/>
    </source>
</evidence>
<dbReference type="InterPro" id="IPR029058">
    <property type="entry name" value="AB_hydrolase_fold"/>
</dbReference>